<dbReference type="Proteomes" id="UP000823613">
    <property type="component" value="Unassembled WGS sequence"/>
</dbReference>
<dbReference type="PANTHER" id="PTHR48466">
    <property type="entry name" value="OS10G0509000 PROTEIN-RELATED"/>
    <property type="match status" value="1"/>
</dbReference>
<keyword evidence="2" id="KW-0067">ATP-binding</keyword>
<dbReference type="SUPFAM" id="SSF52540">
    <property type="entry name" value="P-loop containing nucleoside triphosphate hydrolases"/>
    <property type="match status" value="1"/>
</dbReference>
<evidence type="ECO:0000259" key="4">
    <source>
        <dbReference type="SMART" id="SM00533"/>
    </source>
</evidence>
<dbReference type="InterPro" id="IPR027417">
    <property type="entry name" value="P-loop_NTPase"/>
</dbReference>
<evidence type="ECO:0000313" key="7">
    <source>
        <dbReference type="Proteomes" id="UP000823613"/>
    </source>
</evidence>
<evidence type="ECO:0000313" key="6">
    <source>
        <dbReference type="EMBL" id="MBO8427283.1"/>
    </source>
</evidence>
<dbReference type="SMART" id="SM00533">
    <property type="entry name" value="MUTSd"/>
    <property type="match status" value="1"/>
</dbReference>
<gene>
    <name evidence="6" type="ORF">IAC58_01825</name>
</gene>
<dbReference type="AlphaFoldDB" id="A0A9D9GX70"/>
<reference evidence="6" key="2">
    <citation type="journal article" date="2021" name="PeerJ">
        <title>Extensive microbial diversity within the chicken gut microbiome revealed by metagenomics and culture.</title>
        <authorList>
            <person name="Gilroy R."/>
            <person name="Ravi A."/>
            <person name="Getino M."/>
            <person name="Pursley I."/>
            <person name="Horton D.L."/>
            <person name="Alikhan N.F."/>
            <person name="Baker D."/>
            <person name="Gharbi K."/>
            <person name="Hall N."/>
            <person name="Watson M."/>
            <person name="Adriaenssens E.M."/>
            <person name="Foster-Nyarko E."/>
            <person name="Jarju S."/>
            <person name="Secka A."/>
            <person name="Antonio M."/>
            <person name="Oren A."/>
            <person name="Chaudhuri R.R."/>
            <person name="La Ragione R."/>
            <person name="Hildebrand F."/>
            <person name="Pallen M.J."/>
        </authorList>
    </citation>
    <scope>NUCLEOTIDE SEQUENCE</scope>
    <source>
        <strain evidence="6">11159</strain>
    </source>
</reference>
<dbReference type="GO" id="GO:0004519">
    <property type="term" value="F:endonuclease activity"/>
    <property type="evidence" value="ECO:0007669"/>
    <property type="project" value="InterPro"/>
</dbReference>
<name>A0A9D9GX70_9BACL</name>
<keyword evidence="3" id="KW-0238">DNA-binding</keyword>
<dbReference type="SMART" id="SM00534">
    <property type="entry name" value="MUTSac"/>
    <property type="match status" value="1"/>
</dbReference>
<evidence type="ECO:0008006" key="8">
    <source>
        <dbReference type="Google" id="ProtNLM"/>
    </source>
</evidence>
<feature type="non-terminal residue" evidence="6">
    <location>
        <position position="483"/>
    </location>
</feature>
<evidence type="ECO:0000256" key="3">
    <source>
        <dbReference type="ARBA" id="ARBA00023125"/>
    </source>
</evidence>
<dbReference type="InterPro" id="IPR000432">
    <property type="entry name" value="DNA_mismatch_repair_MutS_C"/>
</dbReference>
<evidence type="ECO:0000256" key="2">
    <source>
        <dbReference type="ARBA" id="ARBA00022840"/>
    </source>
</evidence>
<dbReference type="InterPro" id="IPR005747">
    <property type="entry name" value="MutS2"/>
</dbReference>
<reference evidence="6" key="1">
    <citation type="submission" date="2020-10" db="EMBL/GenBank/DDBJ databases">
        <authorList>
            <person name="Gilroy R."/>
        </authorList>
    </citation>
    <scope>NUCLEOTIDE SEQUENCE</scope>
    <source>
        <strain evidence="6">11159</strain>
    </source>
</reference>
<dbReference type="GO" id="GO:0006298">
    <property type="term" value="P:mismatch repair"/>
    <property type="evidence" value="ECO:0007669"/>
    <property type="project" value="InterPro"/>
</dbReference>
<dbReference type="SUPFAM" id="SSF48334">
    <property type="entry name" value="DNA repair protein MutS, domain III"/>
    <property type="match status" value="1"/>
</dbReference>
<dbReference type="InterPro" id="IPR045076">
    <property type="entry name" value="MutS"/>
</dbReference>
<evidence type="ECO:0000259" key="5">
    <source>
        <dbReference type="SMART" id="SM00534"/>
    </source>
</evidence>
<dbReference type="Pfam" id="PF00488">
    <property type="entry name" value="MutS_V"/>
    <property type="match status" value="1"/>
</dbReference>
<dbReference type="GO" id="GO:0005524">
    <property type="term" value="F:ATP binding"/>
    <property type="evidence" value="ECO:0007669"/>
    <property type="project" value="UniProtKB-KW"/>
</dbReference>
<dbReference type="Gene3D" id="3.40.50.300">
    <property type="entry name" value="P-loop containing nucleotide triphosphate hydrolases"/>
    <property type="match status" value="1"/>
</dbReference>
<dbReference type="GO" id="GO:0045910">
    <property type="term" value="P:negative regulation of DNA recombination"/>
    <property type="evidence" value="ECO:0007669"/>
    <property type="project" value="InterPro"/>
</dbReference>
<dbReference type="InterPro" id="IPR036187">
    <property type="entry name" value="DNA_mismatch_repair_MutS_sf"/>
</dbReference>
<dbReference type="GO" id="GO:0140664">
    <property type="term" value="F:ATP-dependent DNA damage sensor activity"/>
    <property type="evidence" value="ECO:0007669"/>
    <property type="project" value="InterPro"/>
</dbReference>
<sequence length="483" mass="54246">MNKVEEVLEVDKIRQNIKKFTKTIIAKQKIELLTPSSDFNFVKKELNKLNQALKVMNLYGDFPIRSELDMFETINFAKKGNVFNEITLNNIKEEIQVTIDTIKYSLSITEDLDDLNELFMSLKANEKLYNEINSAISIDNTVKDSASKALFDIRKSIYSLNKNIHTTLNKLFSKHKDKLSGDNFVLRNGHYAIPVNSSFKSNFDGIVQDVSDSGLTTFIEPKEILELENELAVLKIKERDEVNKILFALTNKVVEEGNNLINNNEVLGELDFLSAKVKYAKEINANIPKLNKEKTFKLSNARHPLIDKNFCVPNDFILGNDKTLMIISGPNAGGKTIALKTIAICSYMVKLCLAIPASVDSEICVFDKIYVEIGDKQSIESNLSTFSAHISSISVIFQYLTSNDLVVIDELCNGTDPKEGEALAVAIVKKLLKIRALTIVSSHYELLKKYGFTNKQILNASFIFNEKNVTPTFKILLGVSGKS</sequence>
<dbReference type="PANTHER" id="PTHR48466:SF2">
    <property type="entry name" value="OS10G0509000 PROTEIN"/>
    <property type="match status" value="1"/>
</dbReference>
<evidence type="ECO:0000256" key="1">
    <source>
        <dbReference type="ARBA" id="ARBA00022741"/>
    </source>
</evidence>
<dbReference type="GO" id="GO:0030983">
    <property type="term" value="F:mismatched DNA binding"/>
    <property type="evidence" value="ECO:0007669"/>
    <property type="project" value="InterPro"/>
</dbReference>
<dbReference type="NCBIfam" id="TIGR01069">
    <property type="entry name" value="mutS2"/>
    <property type="match status" value="1"/>
</dbReference>
<accession>A0A9D9GX70</accession>
<protein>
    <recommendedName>
        <fullName evidence="8">DNA mismatch repair protein MutS</fullName>
    </recommendedName>
</protein>
<comment type="caution">
    <text evidence="6">The sequence shown here is derived from an EMBL/GenBank/DDBJ whole genome shotgun (WGS) entry which is preliminary data.</text>
</comment>
<dbReference type="InterPro" id="IPR007696">
    <property type="entry name" value="DNA_mismatch_repair_MutS_core"/>
</dbReference>
<proteinExistence type="predicted"/>
<dbReference type="EMBL" id="JADIMY010000039">
    <property type="protein sequence ID" value="MBO8427283.1"/>
    <property type="molecule type" value="Genomic_DNA"/>
</dbReference>
<feature type="domain" description="DNA mismatch repair protein MutS core" evidence="4">
    <location>
        <begin position="8"/>
        <end position="309"/>
    </location>
</feature>
<dbReference type="GO" id="GO:0016887">
    <property type="term" value="F:ATP hydrolysis activity"/>
    <property type="evidence" value="ECO:0007669"/>
    <property type="project" value="InterPro"/>
</dbReference>
<keyword evidence="1" id="KW-0547">Nucleotide-binding</keyword>
<organism evidence="6 7">
    <name type="scientific">Candidatus Onthovivens merdipullorum</name>
    <dbReference type="NCBI Taxonomy" id="2840889"/>
    <lineage>
        <taxon>Bacteria</taxon>
        <taxon>Bacillati</taxon>
        <taxon>Bacillota</taxon>
        <taxon>Bacilli</taxon>
        <taxon>Bacillales</taxon>
        <taxon>Candidatus Onthovivens</taxon>
    </lineage>
</organism>
<feature type="domain" description="DNA mismatch repair proteins mutS family" evidence="5">
    <location>
        <begin position="322"/>
        <end position="483"/>
    </location>
</feature>